<dbReference type="AlphaFoldDB" id="A0A317Q9L0"/>
<dbReference type="Proteomes" id="UP000246744">
    <property type="component" value="Unassembled WGS sequence"/>
</dbReference>
<name>A0A317Q9L0_9ENTR</name>
<evidence type="ECO:0000313" key="1">
    <source>
        <dbReference type="EMBL" id="PWW12475.1"/>
    </source>
</evidence>
<comment type="caution">
    <text evidence="1">The sequence shown here is derived from an EMBL/GenBank/DDBJ whole genome shotgun (WGS) entry which is preliminary data.</text>
</comment>
<accession>A0A317Q9L0</accession>
<protein>
    <submittedName>
        <fullName evidence="1">Uncharacterized protein</fullName>
    </submittedName>
</protein>
<sequence length="37" mass="4230">MSENIWIIWCHLDSGNWAKGMLEQPTSLGLRIDEAVD</sequence>
<reference evidence="1 2" key="1">
    <citation type="submission" date="2018-05" db="EMBL/GenBank/DDBJ databases">
        <title>Genomic Encyclopedia of Type Strains, Phase IV (KMG-IV): sequencing the most valuable type-strain genomes for metagenomic binning, comparative biology and taxonomic classification.</title>
        <authorList>
            <person name="Goeker M."/>
        </authorList>
    </citation>
    <scope>NUCLEOTIDE SEQUENCE [LARGE SCALE GENOMIC DNA]</scope>
    <source>
        <strain evidence="1 2">DSM 19579</strain>
    </source>
</reference>
<gene>
    <name evidence="1" type="ORF">DES37_10138</name>
</gene>
<proteinExistence type="predicted"/>
<keyword evidence="2" id="KW-1185">Reference proteome</keyword>
<organism evidence="1 2">
    <name type="scientific">Mangrovibacter plantisponsor</name>
    <dbReference type="NCBI Taxonomy" id="451513"/>
    <lineage>
        <taxon>Bacteria</taxon>
        <taxon>Pseudomonadati</taxon>
        <taxon>Pseudomonadota</taxon>
        <taxon>Gammaproteobacteria</taxon>
        <taxon>Enterobacterales</taxon>
        <taxon>Enterobacteriaceae</taxon>
        <taxon>Mangrovibacter</taxon>
    </lineage>
</organism>
<evidence type="ECO:0000313" key="2">
    <source>
        <dbReference type="Proteomes" id="UP000246744"/>
    </source>
</evidence>
<dbReference type="EMBL" id="QGTS01000001">
    <property type="protein sequence ID" value="PWW12475.1"/>
    <property type="molecule type" value="Genomic_DNA"/>
</dbReference>